<comment type="caution">
    <text evidence="1">The sequence shown here is derived from an EMBL/GenBank/DDBJ whole genome shotgun (WGS) entry which is preliminary data.</text>
</comment>
<dbReference type="Proteomes" id="UP000318288">
    <property type="component" value="Unassembled WGS sequence"/>
</dbReference>
<accession>A0A5C6EB30</accession>
<organism evidence="1 2">
    <name type="scientific">Rubripirellula tenax</name>
    <dbReference type="NCBI Taxonomy" id="2528015"/>
    <lineage>
        <taxon>Bacteria</taxon>
        <taxon>Pseudomonadati</taxon>
        <taxon>Planctomycetota</taxon>
        <taxon>Planctomycetia</taxon>
        <taxon>Pirellulales</taxon>
        <taxon>Pirellulaceae</taxon>
        <taxon>Rubripirellula</taxon>
    </lineage>
</organism>
<protein>
    <submittedName>
        <fullName evidence="1">Uncharacterized protein</fullName>
    </submittedName>
</protein>
<dbReference type="AlphaFoldDB" id="A0A5C6EB30"/>
<gene>
    <name evidence="1" type="ORF">Poly51_55670</name>
</gene>
<evidence type="ECO:0000313" key="1">
    <source>
        <dbReference type="EMBL" id="TWU46172.1"/>
    </source>
</evidence>
<dbReference type="EMBL" id="SJPW01000008">
    <property type="protein sequence ID" value="TWU46172.1"/>
    <property type="molecule type" value="Genomic_DNA"/>
</dbReference>
<reference evidence="1 2" key="1">
    <citation type="submission" date="2019-02" db="EMBL/GenBank/DDBJ databases">
        <title>Deep-cultivation of Planctomycetes and their phenomic and genomic characterization uncovers novel biology.</title>
        <authorList>
            <person name="Wiegand S."/>
            <person name="Jogler M."/>
            <person name="Boedeker C."/>
            <person name="Pinto D."/>
            <person name="Vollmers J."/>
            <person name="Rivas-Marin E."/>
            <person name="Kohn T."/>
            <person name="Peeters S.H."/>
            <person name="Heuer A."/>
            <person name="Rast P."/>
            <person name="Oberbeckmann S."/>
            <person name="Bunk B."/>
            <person name="Jeske O."/>
            <person name="Meyerdierks A."/>
            <person name="Storesund J.E."/>
            <person name="Kallscheuer N."/>
            <person name="Luecker S."/>
            <person name="Lage O.M."/>
            <person name="Pohl T."/>
            <person name="Merkel B.J."/>
            <person name="Hornburger P."/>
            <person name="Mueller R.-W."/>
            <person name="Bruemmer F."/>
            <person name="Labrenz M."/>
            <person name="Spormann A.M."/>
            <person name="Op Den Camp H."/>
            <person name="Overmann J."/>
            <person name="Amann R."/>
            <person name="Jetten M.S.M."/>
            <person name="Mascher T."/>
            <person name="Medema M.H."/>
            <person name="Devos D.P."/>
            <person name="Kaster A.-K."/>
            <person name="Ovreas L."/>
            <person name="Rohde M."/>
            <person name="Galperin M.Y."/>
            <person name="Jogler C."/>
        </authorList>
    </citation>
    <scope>NUCLEOTIDE SEQUENCE [LARGE SCALE GENOMIC DNA]</scope>
    <source>
        <strain evidence="1 2">Poly51</strain>
    </source>
</reference>
<keyword evidence="2" id="KW-1185">Reference proteome</keyword>
<evidence type="ECO:0000313" key="2">
    <source>
        <dbReference type="Proteomes" id="UP000318288"/>
    </source>
</evidence>
<sequence length="79" mass="9126" precursor="true">MKKLLDTYLAQPTQPHLPSLHSDDRLHPETLRFRARSPLSRHTIILAGWFGSHPRQRVHRYELQETIAGDFHCSLDGDG</sequence>
<proteinExistence type="predicted"/>
<name>A0A5C6EB30_9BACT</name>